<keyword evidence="3" id="KW-1185">Reference proteome</keyword>
<dbReference type="EMBL" id="GL377305">
    <property type="protein sequence ID" value="EFI97909.1"/>
    <property type="molecule type" value="Genomic_DNA"/>
</dbReference>
<dbReference type="Gene3D" id="3.40.630.10">
    <property type="entry name" value="Zn peptidases"/>
    <property type="match status" value="1"/>
</dbReference>
<dbReference type="VEuPathDB" id="FungiDB:SCHCODRAFT_02494345"/>
<evidence type="ECO:0000259" key="1">
    <source>
        <dbReference type="Pfam" id="PF07687"/>
    </source>
</evidence>
<dbReference type="InterPro" id="IPR036264">
    <property type="entry name" value="Bact_exopeptidase_dim_dom"/>
</dbReference>
<dbReference type="NCBIfam" id="TIGR01891">
    <property type="entry name" value="amidohydrolases"/>
    <property type="match status" value="1"/>
</dbReference>
<dbReference type="GO" id="GO:0016805">
    <property type="term" value="F:dipeptidase activity"/>
    <property type="evidence" value="ECO:0007669"/>
    <property type="project" value="TreeGrafter"/>
</dbReference>
<dbReference type="OMA" id="HRSCAKT"/>
<dbReference type="PANTHER" id="PTHR30575:SF0">
    <property type="entry name" value="XAA-ARG DIPEPTIDASE"/>
    <property type="match status" value="1"/>
</dbReference>
<dbReference type="Proteomes" id="UP000007431">
    <property type="component" value="Unassembled WGS sequence"/>
</dbReference>
<evidence type="ECO:0000313" key="2">
    <source>
        <dbReference type="EMBL" id="EFI97909.1"/>
    </source>
</evidence>
<dbReference type="PANTHER" id="PTHR30575">
    <property type="entry name" value="PEPTIDASE M20"/>
    <property type="match status" value="1"/>
</dbReference>
<dbReference type="OrthoDB" id="6119954at2759"/>
<dbReference type="FunFam" id="3.30.70.360:FF:000004">
    <property type="entry name" value="Peptidase M20 domain-containing protein 2"/>
    <property type="match status" value="1"/>
</dbReference>
<dbReference type="InParanoid" id="D8Q1A9"/>
<protein>
    <recommendedName>
        <fullName evidence="1">Peptidase M20 dimerisation domain-containing protein</fullName>
    </recommendedName>
</protein>
<reference evidence="2 3" key="1">
    <citation type="journal article" date="2010" name="Nat. Biotechnol.">
        <title>Genome sequence of the model mushroom Schizophyllum commune.</title>
        <authorList>
            <person name="Ohm R.A."/>
            <person name="de Jong J.F."/>
            <person name="Lugones L.G."/>
            <person name="Aerts A."/>
            <person name="Kothe E."/>
            <person name="Stajich J.E."/>
            <person name="de Vries R.P."/>
            <person name="Record E."/>
            <person name="Levasseur A."/>
            <person name="Baker S.E."/>
            <person name="Bartholomew K.A."/>
            <person name="Coutinho P.M."/>
            <person name="Erdmann S."/>
            <person name="Fowler T.J."/>
            <person name="Gathman A.C."/>
            <person name="Lombard V."/>
            <person name="Henrissat B."/>
            <person name="Knabe N."/>
            <person name="Kuees U."/>
            <person name="Lilly W.W."/>
            <person name="Lindquist E."/>
            <person name="Lucas S."/>
            <person name="Magnuson J.K."/>
            <person name="Piumi F."/>
            <person name="Raudaskoski M."/>
            <person name="Salamov A."/>
            <person name="Schmutz J."/>
            <person name="Schwarze F.W.M.R."/>
            <person name="vanKuyk P.A."/>
            <person name="Horton J.S."/>
            <person name="Grigoriev I.V."/>
            <person name="Woesten H.A.B."/>
        </authorList>
    </citation>
    <scope>NUCLEOTIDE SEQUENCE [LARGE SCALE GENOMIC DNA]</scope>
    <source>
        <strain evidence="3">H4-8 / FGSC 9210</strain>
    </source>
</reference>
<dbReference type="eggNOG" id="ENOG502QQPD">
    <property type="taxonomic scope" value="Eukaryota"/>
</dbReference>
<name>D8Q1A9_SCHCM</name>
<dbReference type="Pfam" id="PF07687">
    <property type="entry name" value="M20_dimer"/>
    <property type="match status" value="1"/>
</dbReference>
<dbReference type="InterPro" id="IPR017439">
    <property type="entry name" value="Amidohydrolase"/>
</dbReference>
<organism evidence="3">
    <name type="scientific">Schizophyllum commune (strain H4-8 / FGSC 9210)</name>
    <name type="common">Split gill fungus</name>
    <dbReference type="NCBI Taxonomy" id="578458"/>
    <lineage>
        <taxon>Eukaryota</taxon>
        <taxon>Fungi</taxon>
        <taxon>Dikarya</taxon>
        <taxon>Basidiomycota</taxon>
        <taxon>Agaricomycotina</taxon>
        <taxon>Agaricomycetes</taxon>
        <taxon>Agaricomycetidae</taxon>
        <taxon>Agaricales</taxon>
        <taxon>Schizophyllaceae</taxon>
        <taxon>Schizophyllum</taxon>
    </lineage>
</organism>
<dbReference type="GeneID" id="9595912"/>
<gene>
    <name evidence="2" type="ORF">SCHCODRAFT_53768</name>
</gene>
<dbReference type="KEGG" id="scm:SCHCO_02494345"/>
<dbReference type="InterPro" id="IPR011650">
    <property type="entry name" value="Peptidase_M20_dimer"/>
</dbReference>
<dbReference type="Gene3D" id="3.30.70.360">
    <property type="match status" value="1"/>
</dbReference>
<sequence>MADLSKGCFSALLPTLRRNKRKGAASPPPYSSTQVIASKEQVSGTRFVLRRTGDLRFQSGCACALDGPADFAYAPEETWWRDDKLPPYIGGLDAPAPSFVQTVNDVLDGLDSELRELSLQIHSHPELGYKERFAHDTLTTFMAKHGFTVTKHYLGLDTAWRAEYTHIGGGRVLGINAEMDALPLGHACGHNLIAMSGAGVAVAVKSALETHNLPGKIVILGTPADFSLYVAGRRRHVRAGGGGKVLLLERGAYEGMDACIMSHPTVGPPHTANVGSTNARFGFQVDYEGHSAHAAASPWEGTNALDAAFMAYAGVSALRQQMKPTYRVHGIIVGREEWTPNVIPDHATMRWNVRAPTKEEASDLAERVKNCFHGAALATGCKITIKEDIPLYLWTGDAFTEIAQQYYGLAVGTQSTSASTDFGNISQALPGLHPTYAIPAERGNHTPEFAEAAATPAAHAAAMRITKALAVFGVKFLQKEVAMKAKVCDALNRYSQRLQAHTWSQKRFT</sequence>
<proteinExistence type="predicted"/>
<dbReference type="InterPro" id="IPR052030">
    <property type="entry name" value="Peptidase_M20/M20A_hydrolases"/>
</dbReference>
<dbReference type="AlphaFoldDB" id="D8Q1A9"/>
<dbReference type="SUPFAM" id="SSF55031">
    <property type="entry name" value="Bacterial exopeptidase dimerisation domain"/>
    <property type="match status" value="1"/>
</dbReference>
<dbReference type="RefSeq" id="XP_003032812.1">
    <property type="nucleotide sequence ID" value="XM_003032766.1"/>
</dbReference>
<dbReference type="SUPFAM" id="SSF53187">
    <property type="entry name" value="Zn-dependent exopeptidases"/>
    <property type="match status" value="1"/>
</dbReference>
<dbReference type="HOGENOM" id="CLU_031812_1_1_1"/>
<dbReference type="CDD" id="cd05672">
    <property type="entry name" value="M20_ACY1L2-like"/>
    <property type="match status" value="1"/>
</dbReference>
<feature type="domain" description="Peptidase M20 dimerisation" evidence="1">
    <location>
        <begin position="282"/>
        <end position="372"/>
    </location>
</feature>
<evidence type="ECO:0000313" key="3">
    <source>
        <dbReference type="Proteomes" id="UP000007431"/>
    </source>
</evidence>
<accession>D8Q1A9</accession>